<dbReference type="KEGG" id="vg:70080679"/>
<reference evidence="1 2" key="1">
    <citation type="submission" date="2020-06" db="EMBL/GenBank/DDBJ databases">
        <authorList>
            <person name="Herren C.D."/>
            <person name="Smith Caldas M."/>
            <person name="Brooke G.M."/>
            <person name="Cabrera L.J."/>
            <person name="Caudill C.B."/>
            <person name="Ewell K.O."/>
            <person name="Haas C.L."/>
            <person name="Shapland G.L."/>
            <person name="Sitek C.J."/>
            <person name="Thompson J.S."/>
            <person name="Pollenz R.S."/>
            <person name="Garlena R.A."/>
            <person name="Russell D.A."/>
            <person name="Pope W.H."/>
            <person name="Jacobs-Sera D."/>
            <person name="Hatfull G.F."/>
        </authorList>
    </citation>
    <scope>NUCLEOTIDE SEQUENCE [LARGE SCALE GENOMIC DNA]</scope>
</reference>
<organism evidence="1 2">
    <name type="scientific">Gordonia phage Rabbitrun</name>
    <dbReference type="NCBI Taxonomy" id="2762280"/>
    <lineage>
        <taxon>Viruses</taxon>
        <taxon>Duplodnaviria</taxon>
        <taxon>Heunggongvirae</taxon>
        <taxon>Uroviricota</taxon>
        <taxon>Caudoviricetes</taxon>
        <taxon>Deeyouvirinae</taxon>
        <taxon>Nevillevirus</taxon>
        <taxon>Nevillevirus rabbitrun</taxon>
    </lineage>
</organism>
<name>A0A7G8LIK1_9CAUD</name>
<dbReference type="EMBL" id="MT658805">
    <property type="protein sequence ID" value="QNJ57073.1"/>
    <property type="molecule type" value="Genomic_DNA"/>
</dbReference>
<proteinExistence type="predicted"/>
<sequence length="309" mass="34372">MGSRSMPESDLSIEWRGPDGSVWNVSGRDAERQGVLLLPKPTKLYDAPTVTYWSQSAWKHVYQGFRLERREPVIGFQIWGGLGGDARDWRDIDSEFSLSWEFEREGELVFITDDGERSLGLRKLSDPVCYEGEIENGRDPHLLADATVVINAAGENPLWKGELVTTDPFVCPTTSGSTTFTVANDGNTDLWLRWTASATPAGARFTFPDYSFGNDEYGRAQADSGRTWTTPVLLAGEHIDVNADPDEELFLSSKGTNPWNRCEGNGLMYPIPPHTPPTELTVSWTGVAAGDSIGLQYQRMYTRPWGVSR</sequence>
<dbReference type="Proteomes" id="UP000515957">
    <property type="component" value="Segment"/>
</dbReference>
<protein>
    <submittedName>
        <fullName evidence="1">Minor tail protein</fullName>
    </submittedName>
</protein>
<gene>
    <name evidence="1" type="primary">29</name>
    <name evidence="1" type="ORF">SEA_RABBITRUN_29</name>
</gene>
<accession>A0A7G8LIK1</accession>
<dbReference type="RefSeq" id="YP_010246142.1">
    <property type="nucleotide sequence ID" value="NC_060133.1"/>
</dbReference>
<evidence type="ECO:0000313" key="1">
    <source>
        <dbReference type="EMBL" id="QNJ57073.1"/>
    </source>
</evidence>
<dbReference type="GeneID" id="70080679"/>
<keyword evidence="2" id="KW-1185">Reference proteome</keyword>
<evidence type="ECO:0000313" key="2">
    <source>
        <dbReference type="Proteomes" id="UP000515957"/>
    </source>
</evidence>